<sequence length="209" mass="23058">MKKRVLCFGDSNTWGYDAVTDGRFPEEVRWTGKLAARLGSEYAVIEEGLSGRTTVFEDPLNEGMSALSFLYPCLMSQAPLDYMIIMLGTNDCKERFCATSKNIADGMKRLVCKAAATPAWREKAKILIVAPAPIAPQCEQSKVAGEMGKCSAKSTELADQFRKCAEECGCDFLDAGPVCTMNQIDFMHMDAASHDKFSAEIEKIVKRRV</sequence>
<proteinExistence type="predicted"/>
<dbReference type="InterPro" id="IPR036514">
    <property type="entry name" value="SGNH_hydro_sf"/>
</dbReference>
<dbReference type="SUPFAM" id="SSF52266">
    <property type="entry name" value="SGNH hydrolase"/>
    <property type="match status" value="1"/>
</dbReference>
<organism evidence="2 3">
    <name type="scientific">Mediterraneibacter hominis</name>
    <dbReference type="NCBI Taxonomy" id="2763054"/>
    <lineage>
        <taxon>Bacteria</taxon>
        <taxon>Bacillati</taxon>
        <taxon>Bacillota</taxon>
        <taxon>Clostridia</taxon>
        <taxon>Lachnospirales</taxon>
        <taxon>Lachnospiraceae</taxon>
        <taxon>Mediterraneibacter</taxon>
    </lineage>
</organism>
<evidence type="ECO:0000259" key="1">
    <source>
        <dbReference type="Pfam" id="PF13472"/>
    </source>
</evidence>
<dbReference type="Pfam" id="PF13472">
    <property type="entry name" value="Lipase_GDSL_2"/>
    <property type="match status" value="1"/>
</dbReference>
<dbReference type="AlphaFoldDB" id="A0A923RQQ7"/>
<dbReference type="EMBL" id="JACOPF010000001">
    <property type="protein sequence ID" value="MBC5688908.1"/>
    <property type="molecule type" value="Genomic_DNA"/>
</dbReference>
<keyword evidence="2" id="KW-0378">Hydrolase</keyword>
<feature type="domain" description="SGNH hydrolase-type esterase" evidence="1">
    <location>
        <begin position="7"/>
        <end position="188"/>
    </location>
</feature>
<name>A0A923RQQ7_9FIRM</name>
<dbReference type="Gene3D" id="3.40.50.1110">
    <property type="entry name" value="SGNH hydrolase"/>
    <property type="match status" value="1"/>
</dbReference>
<dbReference type="GO" id="GO:0016787">
    <property type="term" value="F:hydrolase activity"/>
    <property type="evidence" value="ECO:0007669"/>
    <property type="project" value="UniProtKB-KW"/>
</dbReference>
<keyword evidence="3" id="KW-1185">Reference proteome</keyword>
<dbReference type="RefSeq" id="WP_186875492.1">
    <property type="nucleotide sequence ID" value="NZ_JACOPF010000001.1"/>
</dbReference>
<evidence type="ECO:0000313" key="3">
    <source>
        <dbReference type="Proteomes" id="UP000652477"/>
    </source>
</evidence>
<comment type="caution">
    <text evidence="2">The sequence shown here is derived from an EMBL/GenBank/DDBJ whole genome shotgun (WGS) entry which is preliminary data.</text>
</comment>
<protein>
    <submittedName>
        <fullName evidence="2">SGNH/GDSL hydrolase family protein</fullName>
    </submittedName>
</protein>
<dbReference type="CDD" id="cd01839">
    <property type="entry name" value="SGNH_arylesterase_like"/>
    <property type="match status" value="1"/>
</dbReference>
<evidence type="ECO:0000313" key="2">
    <source>
        <dbReference type="EMBL" id="MBC5688908.1"/>
    </source>
</evidence>
<dbReference type="InterPro" id="IPR013830">
    <property type="entry name" value="SGNH_hydro"/>
</dbReference>
<accession>A0A923RQQ7</accession>
<dbReference type="Proteomes" id="UP000652477">
    <property type="component" value="Unassembled WGS sequence"/>
</dbReference>
<reference evidence="2" key="1">
    <citation type="submission" date="2020-08" db="EMBL/GenBank/DDBJ databases">
        <title>Genome public.</title>
        <authorList>
            <person name="Liu C."/>
            <person name="Sun Q."/>
        </authorList>
    </citation>
    <scope>NUCLEOTIDE SEQUENCE</scope>
    <source>
        <strain evidence="2">NSJ-55</strain>
    </source>
</reference>
<gene>
    <name evidence="2" type="ORF">H8S37_08220</name>
</gene>